<sequence>MNIHILPPSSDWILVHYPAVKAKQPSIALITGSGVLIGCLLPIDLFFLFSYFFFFKFPFSYELSYTCQQL</sequence>
<dbReference type="AlphaFoldDB" id="A6KBF1"/>
<dbReference type="EMBL" id="CH474034">
    <property type="protein sequence ID" value="EDL97582.1"/>
    <property type="molecule type" value="Genomic_DNA"/>
</dbReference>
<reference evidence="2 3" key="1">
    <citation type="submission" date="2005-09" db="EMBL/GenBank/DDBJ databases">
        <authorList>
            <person name="Mural R.J."/>
            <person name="Li P.W."/>
            <person name="Adams M.D."/>
            <person name="Amanatides P.G."/>
            <person name="Baden-Tillson H."/>
            <person name="Barnstead M."/>
            <person name="Chin S.H."/>
            <person name="Dew I."/>
            <person name="Evans C.A."/>
            <person name="Ferriera S."/>
            <person name="Flanigan M."/>
            <person name="Fosler C."/>
            <person name="Glodek A."/>
            <person name="Gu Z."/>
            <person name="Holt R.A."/>
            <person name="Jennings D."/>
            <person name="Kraft C.L."/>
            <person name="Lu F."/>
            <person name="Nguyen T."/>
            <person name="Nusskern D.R."/>
            <person name="Pfannkoch C.M."/>
            <person name="Sitter C."/>
            <person name="Sutton G.G."/>
            <person name="Venter J.C."/>
            <person name="Wang Z."/>
            <person name="Woodage T."/>
            <person name="Zheng X.H."/>
            <person name="Zhong F."/>
        </authorList>
    </citation>
    <scope>NUCLEOTIDE SEQUENCE [LARGE SCALE GENOMIC DNA]</scope>
    <source>
        <strain>BN</strain>
        <strain evidence="3">Sprague-Dawley</strain>
    </source>
</reference>
<protein>
    <submittedName>
        <fullName evidence="2">RCG63316</fullName>
    </submittedName>
</protein>
<evidence type="ECO:0000256" key="1">
    <source>
        <dbReference type="SAM" id="Phobius"/>
    </source>
</evidence>
<keyword evidence="1" id="KW-0812">Transmembrane</keyword>
<proteinExistence type="predicted"/>
<evidence type="ECO:0000313" key="2">
    <source>
        <dbReference type="EMBL" id="EDL97582.1"/>
    </source>
</evidence>
<dbReference type="Proteomes" id="UP000234681">
    <property type="component" value="Chromosome 6"/>
</dbReference>
<gene>
    <name evidence="2" type="ORF">rCG_63316</name>
</gene>
<name>A6KBF1_RAT</name>
<keyword evidence="1" id="KW-0472">Membrane</keyword>
<evidence type="ECO:0000313" key="3">
    <source>
        <dbReference type="Proteomes" id="UP000234681"/>
    </source>
</evidence>
<keyword evidence="1" id="KW-1133">Transmembrane helix</keyword>
<organism evidence="2 3">
    <name type="scientific">Rattus norvegicus</name>
    <name type="common">Rat</name>
    <dbReference type="NCBI Taxonomy" id="10116"/>
    <lineage>
        <taxon>Eukaryota</taxon>
        <taxon>Metazoa</taxon>
        <taxon>Chordata</taxon>
        <taxon>Craniata</taxon>
        <taxon>Vertebrata</taxon>
        <taxon>Euteleostomi</taxon>
        <taxon>Mammalia</taxon>
        <taxon>Eutheria</taxon>
        <taxon>Euarchontoglires</taxon>
        <taxon>Glires</taxon>
        <taxon>Rodentia</taxon>
        <taxon>Myomorpha</taxon>
        <taxon>Muroidea</taxon>
        <taxon>Muridae</taxon>
        <taxon>Murinae</taxon>
        <taxon>Rattus</taxon>
    </lineage>
</organism>
<accession>A6KBF1</accession>
<feature type="transmembrane region" description="Helical" evidence="1">
    <location>
        <begin position="27"/>
        <end position="54"/>
    </location>
</feature>